<dbReference type="InterPro" id="IPR036318">
    <property type="entry name" value="FAD-bd_PCMH-like_sf"/>
</dbReference>
<evidence type="ECO:0000313" key="2">
    <source>
        <dbReference type="EMBL" id="KAK9073703.1"/>
    </source>
</evidence>
<protein>
    <recommendedName>
        <fullName evidence="1">FAD linked oxidase N-terminal domain-containing protein</fullName>
    </recommendedName>
</protein>
<name>A0AAP0DMF9_9ASTR</name>
<comment type="caution">
    <text evidence="2">The sequence shown here is derived from an EMBL/GenBank/DDBJ whole genome shotgun (WGS) entry which is preliminary data.</text>
</comment>
<sequence length="131" mass="14334">MCHVSVKFTDHSVKVEAGATLGEVYYRVREKSKTLGFPSGMFTSVGVGGHMTGGGFGSMAKSTGLQLITRLTQEFKKPHECLSNILTPNTFFIPDCTAVVLSTVSNSRVINLRFTAYKTLKLQIQCLFSPH</sequence>
<dbReference type="PANTHER" id="PTHR32448">
    <property type="entry name" value="OS08G0158400 PROTEIN"/>
    <property type="match status" value="1"/>
</dbReference>
<dbReference type="Pfam" id="PF01565">
    <property type="entry name" value="FAD_binding_4"/>
    <property type="match status" value="1"/>
</dbReference>
<reference evidence="2 3" key="1">
    <citation type="submission" date="2024-04" db="EMBL/GenBank/DDBJ databases">
        <title>The reference genome of an endangered Asteraceae, Deinandra increscens subsp. villosa, native to the Central Coast of California.</title>
        <authorList>
            <person name="Guilliams M."/>
            <person name="Hasenstab-Lehman K."/>
            <person name="Meyer R."/>
            <person name="Mcevoy S."/>
        </authorList>
    </citation>
    <scope>NUCLEOTIDE SEQUENCE [LARGE SCALE GENOMIC DNA]</scope>
    <source>
        <tissue evidence="2">Leaf</tissue>
    </source>
</reference>
<dbReference type="InterPro" id="IPR016169">
    <property type="entry name" value="FAD-bd_PCMH_sub2"/>
</dbReference>
<dbReference type="Proteomes" id="UP001408789">
    <property type="component" value="Unassembled WGS sequence"/>
</dbReference>
<dbReference type="Gene3D" id="3.30.465.10">
    <property type="match status" value="1"/>
</dbReference>
<dbReference type="InterPro" id="IPR006094">
    <property type="entry name" value="Oxid_FAD_bind_N"/>
</dbReference>
<gene>
    <name evidence="2" type="ORF">SSX86_006297</name>
</gene>
<dbReference type="SUPFAM" id="SSF56176">
    <property type="entry name" value="FAD-binding/transporter-associated domain-like"/>
    <property type="match status" value="1"/>
</dbReference>
<organism evidence="2 3">
    <name type="scientific">Deinandra increscens subsp. villosa</name>
    <dbReference type="NCBI Taxonomy" id="3103831"/>
    <lineage>
        <taxon>Eukaryota</taxon>
        <taxon>Viridiplantae</taxon>
        <taxon>Streptophyta</taxon>
        <taxon>Embryophyta</taxon>
        <taxon>Tracheophyta</taxon>
        <taxon>Spermatophyta</taxon>
        <taxon>Magnoliopsida</taxon>
        <taxon>eudicotyledons</taxon>
        <taxon>Gunneridae</taxon>
        <taxon>Pentapetalae</taxon>
        <taxon>asterids</taxon>
        <taxon>campanulids</taxon>
        <taxon>Asterales</taxon>
        <taxon>Asteraceae</taxon>
        <taxon>Asteroideae</taxon>
        <taxon>Heliantheae alliance</taxon>
        <taxon>Madieae</taxon>
        <taxon>Madiinae</taxon>
        <taxon>Deinandra</taxon>
    </lineage>
</organism>
<keyword evidence="3" id="KW-1185">Reference proteome</keyword>
<dbReference type="AlphaFoldDB" id="A0AAP0DMF9"/>
<feature type="domain" description="FAD linked oxidase N-terminal" evidence="1">
    <location>
        <begin position="4"/>
        <end position="64"/>
    </location>
</feature>
<evidence type="ECO:0000313" key="3">
    <source>
        <dbReference type="Proteomes" id="UP001408789"/>
    </source>
</evidence>
<dbReference type="GO" id="GO:0050660">
    <property type="term" value="F:flavin adenine dinucleotide binding"/>
    <property type="evidence" value="ECO:0007669"/>
    <property type="project" value="InterPro"/>
</dbReference>
<accession>A0AAP0DMF9</accession>
<evidence type="ECO:0000259" key="1">
    <source>
        <dbReference type="Pfam" id="PF01565"/>
    </source>
</evidence>
<dbReference type="EMBL" id="JBCNJP010000008">
    <property type="protein sequence ID" value="KAK9073703.1"/>
    <property type="molecule type" value="Genomic_DNA"/>
</dbReference>
<proteinExistence type="predicted"/>